<organism evidence="1">
    <name type="scientific">Rhizophora mucronata</name>
    <name type="common">Asiatic mangrove</name>
    <dbReference type="NCBI Taxonomy" id="61149"/>
    <lineage>
        <taxon>Eukaryota</taxon>
        <taxon>Viridiplantae</taxon>
        <taxon>Streptophyta</taxon>
        <taxon>Embryophyta</taxon>
        <taxon>Tracheophyta</taxon>
        <taxon>Spermatophyta</taxon>
        <taxon>Magnoliopsida</taxon>
        <taxon>eudicotyledons</taxon>
        <taxon>Gunneridae</taxon>
        <taxon>Pentapetalae</taxon>
        <taxon>rosids</taxon>
        <taxon>fabids</taxon>
        <taxon>Malpighiales</taxon>
        <taxon>Rhizophoraceae</taxon>
        <taxon>Rhizophora</taxon>
    </lineage>
</organism>
<reference evidence="1" key="1">
    <citation type="submission" date="2018-02" db="EMBL/GenBank/DDBJ databases">
        <title>Rhizophora mucronata_Transcriptome.</title>
        <authorList>
            <person name="Meera S.P."/>
            <person name="Sreeshan A."/>
            <person name="Augustine A."/>
        </authorList>
    </citation>
    <scope>NUCLEOTIDE SEQUENCE</scope>
    <source>
        <tissue evidence="1">Leaf</tissue>
    </source>
</reference>
<accession>A0A2P2PJX7</accession>
<sequence length="8" mass="1045">MEYLVEYV</sequence>
<evidence type="ECO:0000313" key="1">
    <source>
        <dbReference type="EMBL" id="MBX54949.1"/>
    </source>
</evidence>
<name>A0A2P2PJX7_RHIMU</name>
<protein>
    <submittedName>
        <fullName evidence="1">Uncharacterized protein</fullName>
    </submittedName>
</protein>
<dbReference type="EMBL" id="GGEC01074465">
    <property type="protein sequence ID" value="MBX54949.1"/>
    <property type="molecule type" value="Transcribed_RNA"/>
</dbReference>
<proteinExistence type="predicted"/>